<organism evidence="3 4">
    <name type="scientific">Galerina marginata (strain CBS 339.88)</name>
    <dbReference type="NCBI Taxonomy" id="685588"/>
    <lineage>
        <taxon>Eukaryota</taxon>
        <taxon>Fungi</taxon>
        <taxon>Dikarya</taxon>
        <taxon>Basidiomycota</taxon>
        <taxon>Agaricomycotina</taxon>
        <taxon>Agaricomycetes</taxon>
        <taxon>Agaricomycetidae</taxon>
        <taxon>Agaricales</taxon>
        <taxon>Agaricineae</taxon>
        <taxon>Strophariaceae</taxon>
        <taxon>Galerina</taxon>
    </lineage>
</organism>
<dbReference type="Proteomes" id="UP000027222">
    <property type="component" value="Unassembled WGS sequence"/>
</dbReference>
<feature type="transmembrane region" description="Helical" evidence="1">
    <location>
        <begin position="97"/>
        <end position="116"/>
    </location>
</feature>
<reference evidence="4" key="1">
    <citation type="journal article" date="2014" name="Proc. Natl. Acad. Sci. U.S.A.">
        <title>Extensive sampling of basidiomycete genomes demonstrates inadequacy of the white-rot/brown-rot paradigm for wood decay fungi.</title>
        <authorList>
            <person name="Riley R."/>
            <person name="Salamov A.A."/>
            <person name="Brown D.W."/>
            <person name="Nagy L.G."/>
            <person name="Floudas D."/>
            <person name="Held B.W."/>
            <person name="Levasseur A."/>
            <person name="Lombard V."/>
            <person name="Morin E."/>
            <person name="Otillar R."/>
            <person name="Lindquist E.A."/>
            <person name="Sun H."/>
            <person name="LaButti K.M."/>
            <person name="Schmutz J."/>
            <person name="Jabbour D."/>
            <person name="Luo H."/>
            <person name="Baker S.E."/>
            <person name="Pisabarro A.G."/>
            <person name="Walton J.D."/>
            <person name="Blanchette R.A."/>
            <person name="Henrissat B."/>
            <person name="Martin F."/>
            <person name="Cullen D."/>
            <person name="Hibbett D.S."/>
            <person name="Grigoriev I.V."/>
        </authorList>
    </citation>
    <scope>NUCLEOTIDE SEQUENCE [LARGE SCALE GENOMIC DNA]</scope>
    <source>
        <strain evidence="4">CBS 339.88</strain>
    </source>
</reference>
<dbReference type="STRING" id="685588.A0A067S732"/>
<gene>
    <name evidence="3" type="ORF">GALMADRAFT_1147836</name>
</gene>
<dbReference type="AlphaFoldDB" id="A0A067S732"/>
<feature type="domain" description="DUF6535" evidence="2">
    <location>
        <begin position="75"/>
        <end position="172"/>
    </location>
</feature>
<accession>A0A067S732</accession>
<keyword evidence="1" id="KW-0812">Transmembrane</keyword>
<keyword evidence="1" id="KW-0472">Membrane</keyword>
<keyword evidence="1" id="KW-1133">Transmembrane helix</keyword>
<dbReference type="EMBL" id="KL142422">
    <property type="protein sequence ID" value="KDR66611.1"/>
    <property type="molecule type" value="Genomic_DNA"/>
</dbReference>
<keyword evidence="4" id="KW-1185">Reference proteome</keyword>
<evidence type="ECO:0000256" key="1">
    <source>
        <dbReference type="SAM" id="Phobius"/>
    </source>
</evidence>
<evidence type="ECO:0000259" key="2">
    <source>
        <dbReference type="Pfam" id="PF20153"/>
    </source>
</evidence>
<dbReference type="InterPro" id="IPR045338">
    <property type="entry name" value="DUF6535"/>
</dbReference>
<proteinExistence type="predicted"/>
<evidence type="ECO:0000313" key="3">
    <source>
        <dbReference type="EMBL" id="KDR66611.1"/>
    </source>
</evidence>
<evidence type="ECO:0000313" key="4">
    <source>
        <dbReference type="Proteomes" id="UP000027222"/>
    </source>
</evidence>
<dbReference type="Pfam" id="PF20153">
    <property type="entry name" value="DUF6535"/>
    <property type="match status" value="1"/>
</dbReference>
<feature type="non-terminal residue" evidence="3">
    <location>
        <position position="172"/>
    </location>
</feature>
<name>A0A067S732_GALM3</name>
<dbReference type="OrthoDB" id="3221808at2759"/>
<dbReference type="HOGENOM" id="CLU_018688_2_1_1"/>
<sequence>MRCGVCKALSGVSPPFPRVISTPKVLSSTRVHPDNPMVEPEQVPLLKKKTPKVWNIYDHGFEFTYAPPKPDGDPWDILLKPRMDEDKIRCQAWKEEVNNLLIFAGLFSAVVTAFVAESYKTLQPDPNSAVVDLLSRIATRLDNPLNEVSPMTSAASFSPPPSSIRINILWFL</sequence>
<protein>
    <recommendedName>
        <fullName evidence="2">DUF6535 domain-containing protein</fullName>
    </recommendedName>
</protein>